<evidence type="ECO:0000256" key="10">
    <source>
        <dbReference type="ARBA" id="ARBA00023329"/>
    </source>
</evidence>
<evidence type="ECO:0000256" key="11">
    <source>
        <dbReference type="SAM" id="MobiDB-lite"/>
    </source>
</evidence>
<dbReference type="PANTHER" id="PTHR12431:SF14">
    <property type="entry name" value="LD15323P"/>
    <property type="match status" value="1"/>
</dbReference>
<evidence type="ECO:0000256" key="8">
    <source>
        <dbReference type="ARBA" id="ARBA00023121"/>
    </source>
</evidence>
<dbReference type="FunFam" id="1.20.80.60:FF:000001">
    <property type="entry name" value="Sorting nexin-17 isoform1"/>
    <property type="match status" value="1"/>
</dbReference>
<comment type="similarity">
    <text evidence="3">Belongs to the sorting nexin family.</text>
</comment>
<dbReference type="CDD" id="cd06885">
    <property type="entry name" value="PX_SNX17_31"/>
    <property type="match status" value="1"/>
</dbReference>
<dbReference type="GO" id="GO:0035091">
    <property type="term" value="F:phosphatidylinositol binding"/>
    <property type="evidence" value="ECO:0007669"/>
    <property type="project" value="InterPro"/>
</dbReference>
<dbReference type="InterPro" id="IPR048763">
    <property type="entry name" value="SNX17-31_FERM_F1"/>
</dbReference>
<dbReference type="InterPro" id="IPR028666">
    <property type="entry name" value="SNX17_FERM_N"/>
</dbReference>
<dbReference type="CTD" id="9784"/>
<dbReference type="InterPro" id="IPR035963">
    <property type="entry name" value="FERM_2"/>
</dbReference>
<dbReference type="Pfam" id="PF00787">
    <property type="entry name" value="PX"/>
    <property type="match status" value="1"/>
</dbReference>
<dbReference type="CDD" id="cd13337">
    <property type="entry name" value="FERM-like_C_SNX17"/>
    <property type="match status" value="1"/>
</dbReference>
<dbReference type="Pfam" id="PF18116">
    <property type="entry name" value="SNX17_FERM_C"/>
    <property type="match status" value="1"/>
</dbReference>
<evidence type="ECO:0000313" key="13">
    <source>
        <dbReference type="EnsemblMetazoa" id="XP_014250419.1"/>
    </source>
</evidence>
<keyword evidence="4" id="KW-0813">Transport</keyword>
<dbReference type="Gene3D" id="2.30.29.30">
    <property type="entry name" value="Pleckstrin-homology domain (PH domain)/Phosphotyrosine-binding domain (PTB)"/>
    <property type="match status" value="1"/>
</dbReference>
<dbReference type="InterPro" id="IPR011993">
    <property type="entry name" value="PH-like_dom_sf"/>
</dbReference>
<dbReference type="GO" id="GO:0048513">
    <property type="term" value="P:animal organ development"/>
    <property type="evidence" value="ECO:0007669"/>
    <property type="project" value="UniProtKB-ARBA"/>
</dbReference>
<feature type="compositionally biased region" description="Polar residues" evidence="11">
    <location>
        <begin position="407"/>
        <end position="440"/>
    </location>
</feature>
<dbReference type="PROSITE" id="PS50195">
    <property type="entry name" value="PX"/>
    <property type="match status" value="1"/>
</dbReference>
<evidence type="ECO:0000259" key="12">
    <source>
        <dbReference type="PROSITE" id="PS50195"/>
    </source>
</evidence>
<dbReference type="SUPFAM" id="SSF47031">
    <property type="entry name" value="Second domain of FERM"/>
    <property type="match status" value="1"/>
</dbReference>
<keyword evidence="14" id="KW-1185">Reference proteome</keyword>
<dbReference type="GO" id="GO:0030659">
    <property type="term" value="C:cytoplasmic vesicle membrane"/>
    <property type="evidence" value="ECO:0007669"/>
    <property type="project" value="UniProtKB-SubCell"/>
</dbReference>
<organism evidence="13 14">
    <name type="scientific">Cimex lectularius</name>
    <name type="common">Bed bug</name>
    <name type="synonym">Acanthia lectularia</name>
    <dbReference type="NCBI Taxonomy" id="79782"/>
    <lineage>
        <taxon>Eukaryota</taxon>
        <taxon>Metazoa</taxon>
        <taxon>Ecdysozoa</taxon>
        <taxon>Arthropoda</taxon>
        <taxon>Hexapoda</taxon>
        <taxon>Insecta</taxon>
        <taxon>Pterygota</taxon>
        <taxon>Neoptera</taxon>
        <taxon>Paraneoptera</taxon>
        <taxon>Hemiptera</taxon>
        <taxon>Heteroptera</taxon>
        <taxon>Panheteroptera</taxon>
        <taxon>Cimicomorpha</taxon>
        <taxon>Cimicidae</taxon>
        <taxon>Cimex</taxon>
    </lineage>
</organism>
<dbReference type="FunFam" id="3.30.1520.10:FF:000008">
    <property type="entry name" value="Sorting nexin-17 isoform1"/>
    <property type="match status" value="1"/>
</dbReference>
<name>A0A8I6RYU7_CIMLE</name>
<keyword evidence="7" id="KW-0653">Protein transport</keyword>
<dbReference type="Gene3D" id="3.10.20.90">
    <property type="entry name" value="Phosphatidylinositol 3-kinase Catalytic Subunit, Chain A, domain 1"/>
    <property type="match status" value="1"/>
</dbReference>
<dbReference type="OrthoDB" id="5772781at2759"/>
<dbReference type="CDD" id="cd14473">
    <property type="entry name" value="FERM_B-lobe"/>
    <property type="match status" value="1"/>
</dbReference>
<dbReference type="Pfam" id="PF21273">
    <property type="entry name" value="SNX17-27-31_F1_FERM"/>
    <property type="match status" value="1"/>
</dbReference>
<dbReference type="KEGG" id="clec:106667175"/>
<dbReference type="InterPro" id="IPR019748">
    <property type="entry name" value="FERM_central"/>
</dbReference>
<dbReference type="GO" id="GO:0048731">
    <property type="term" value="P:system development"/>
    <property type="evidence" value="ECO:0007669"/>
    <property type="project" value="UniProtKB-ARBA"/>
</dbReference>
<dbReference type="RefSeq" id="XP_014250419.1">
    <property type="nucleotide sequence ID" value="XM_014394933.2"/>
</dbReference>
<dbReference type="InterPro" id="IPR048767">
    <property type="entry name" value="SNX17-31_FERM_F2"/>
</dbReference>
<dbReference type="InterPro" id="IPR036871">
    <property type="entry name" value="PX_dom_sf"/>
</dbReference>
<dbReference type="PANTHER" id="PTHR12431">
    <property type="entry name" value="SORTING NEXIN 17 AND 27"/>
    <property type="match status" value="1"/>
</dbReference>
<keyword evidence="8" id="KW-0446">Lipid-binding</keyword>
<evidence type="ECO:0000313" key="14">
    <source>
        <dbReference type="Proteomes" id="UP000494040"/>
    </source>
</evidence>
<evidence type="ECO:0000256" key="3">
    <source>
        <dbReference type="ARBA" id="ARBA00010883"/>
    </source>
</evidence>
<dbReference type="InterPro" id="IPR019749">
    <property type="entry name" value="Band_41_domain"/>
</dbReference>
<reference evidence="13" key="1">
    <citation type="submission" date="2022-01" db="UniProtKB">
        <authorList>
            <consortium name="EnsemblMetazoa"/>
        </authorList>
    </citation>
    <scope>IDENTIFICATION</scope>
</reference>
<feature type="domain" description="PX" evidence="12">
    <location>
        <begin position="1"/>
        <end position="107"/>
    </location>
</feature>
<keyword evidence="5" id="KW-0963">Cytoplasm</keyword>
<dbReference type="GO" id="GO:0006886">
    <property type="term" value="P:intracellular protein transport"/>
    <property type="evidence" value="ECO:0007669"/>
    <property type="project" value="TreeGrafter"/>
</dbReference>
<accession>A0A8I6RYU7</accession>
<evidence type="ECO:0000256" key="1">
    <source>
        <dbReference type="ARBA" id="ARBA00004180"/>
    </source>
</evidence>
<dbReference type="InterPro" id="IPR037836">
    <property type="entry name" value="SNX17_FERM-like_dom"/>
</dbReference>
<evidence type="ECO:0000256" key="4">
    <source>
        <dbReference type="ARBA" id="ARBA00022448"/>
    </source>
</evidence>
<sequence length="476" mass="54760">MHFSIPSTEECNGQGGTYTGFHIHINGEYHCTVRYKQLYNLCEQLKRISEDENFPPFPSKKYWPLTPNQLEERRSQLEKYIQAVGQSYSTPCKELFNGFLLAAQQESTGERARGVSIDVFLLNGFKITVNANSNDRSNSVLENACSQINLPSVYVYYFSLFLIKKEENGELSIIRKLQDFESPYLTQKNISENLKIMIRKSYWDPGYDLELMHDKYALNLLYVQTVSDIKRGWILCNKETSEQLATLQSRGAKREYLELARTLKYYGYIQFKECICDYPTPDSKVIVSAGQRELNLRIEAAGGEIKERAFKVTRMRCWRIITHNDIIETDEETVLQRDPQLDLSFEYLIAKDNLQWITITSEQAILMAVCLQSIVDELLLKKSSANFKQPKDYHYGSFSYMKRDGSSEPTNLSKSISSSLDPVTSPQNGTPRSPSRTEPTMSMKRLSEKLSNLKNKQRPQPLVENDAFEGIGDEDL</sequence>
<dbReference type="FunFam" id="2.30.29.30:FF:000145">
    <property type="entry name" value="Sorting nexin-17 isoform1"/>
    <property type="match status" value="1"/>
</dbReference>
<dbReference type="OMA" id="RRHCVGV"/>
<evidence type="ECO:0000256" key="7">
    <source>
        <dbReference type="ARBA" id="ARBA00022927"/>
    </source>
</evidence>
<dbReference type="InterPro" id="IPR001683">
    <property type="entry name" value="PX_dom"/>
</dbReference>
<dbReference type="SMART" id="SM00312">
    <property type="entry name" value="PX"/>
    <property type="match status" value="1"/>
</dbReference>
<feature type="region of interest" description="Disordered" evidence="11">
    <location>
        <begin position="404"/>
        <end position="476"/>
    </location>
</feature>
<dbReference type="Proteomes" id="UP000494040">
    <property type="component" value="Unassembled WGS sequence"/>
</dbReference>
<dbReference type="GeneID" id="106667175"/>
<evidence type="ECO:0000256" key="9">
    <source>
        <dbReference type="ARBA" id="ARBA00023136"/>
    </source>
</evidence>
<dbReference type="InterPro" id="IPR040842">
    <property type="entry name" value="SNX17/31_FERM"/>
</dbReference>
<dbReference type="GO" id="GO:0032456">
    <property type="term" value="P:endocytic recycling"/>
    <property type="evidence" value="ECO:0007669"/>
    <property type="project" value="TreeGrafter"/>
</dbReference>
<dbReference type="SUPFAM" id="SSF64268">
    <property type="entry name" value="PX domain"/>
    <property type="match status" value="1"/>
</dbReference>
<proteinExistence type="inferred from homology"/>
<dbReference type="AlphaFoldDB" id="A0A8I6RYU7"/>
<keyword evidence="6" id="KW-0967">Endosome</keyword>
<dbReference type="Gene3D" id="3.30.1520.10">
    <property type="entry name" value="Phox-like domain"/>
    <property type="match status" value="1"/>
</dbReference>
<dbReference type="Gene3D" id="1.20.80.60">
    <property type="match status" value="1"/>
</dbReference>
<dbReference type="Pfam" id="PF21271">
    <property type="entry name" value="SNX17-31_F2_FERM"/>
    <property type="match status" value="1"/>
</dbReference>
<evidence type="ECO:0000256" key="6">
    <source>
        <dbReference type="ARBA" id="ARBA00022753"/>
    </source>
</evidence>
<comment type="subcellular location">
    <subcellularLocation>
        <location evidence="1">Cytoplasmic vesicle membrane</location>
        <topology evidence="1">Peripheral membrane protein</topology>
        <orientation evidence="1">Cytoplasmic side</orientation>
    </subcellularLocation>
    <subcellularLocation>
        <location evidence="2">Early endosome</location>
    </subcellularLocation>
</comment>
<evidence type="ECO:0000256" key="5">
    <source>
        <dbReference type="ARBA" id="ARBA00022490"/>
    </source>
</evidence>
<dbReference type="EnsemblMetazoa" id="XM_014394933.2">
    <property type="protein sequence ID" value="XP_014250419.1"/>
    <property type="gene ID" value="LOC106667175"/>
</dbReference>
<dbReference type="SMART" id="SM00295">
    <property type="entry name" value="B41"/>
    <property type="match status" value="1"/>
</dbReference>
<keyword evidence="9" id="KW-0472">Membrane</keyword>
<protein>
    <recommendedName>
        <fullName evidence="12">PX domain-containing protein</fullName>
    </recommendedName>
</protein>
<dbReference type="CDD" id="cd16121">
    <property type="entry name" value="FERM_F1_SNX17"/>
    <property type="match status" value="1"/>
</dbReference>
<evidence type="ECO:0000256" key="2">
    <source>
        <dbReference type="ARBA" id="ARBA00004412"/>
    </source>
</evidence>
<dbReference type="GO" id="GO:0005769">
    <property type="term" value="C:early endosome"/>
    <property type="evidence" value="ECO:0007669"/>
    <property type="project" value="UniProtKB-SubCell"/>
</dbReference>
<keyword evidence="10" id="KW-0968">Cytoplasmic vesicle</keyword>